<keyword evidence="6" id="KW-0547">Nucleotide-binding</keyword>
<dbReference type="SMART" id="SM00220">
    <property type="entry name" value="S_TKc"/>
    <property type="match status" value="1"/>
</dbReference>
<evidence type="ECO:0000256" key="11">
    <source>
        <dbReference type="ARBA" id="ARBA00047899"/>
    </source>
</evidence>
<keyword evidence="10" id="KW-0539">Nucleus</keyword>
<reference evidence="16" key="2">
    <citation type="submission" date="2025-09" db="UniProtKB">
        <authorList>
            <consortium name="Ensembl"/>
        </authorList>
    </citation>
    <scope>IDENTIFICATION</scope>
</reference>
<accession>A0A8C4WPT6</accession>
<dbReference type="PANTHER" id="PTHR22974:SF23">
    <property type="entry name" value="TOUSLED-LIKE KINASE, ISOFORM G"/>
    <property type="match status" value="1"/>
</dbReference>
<dbReference type="FunFam" id="1.10.510.10:FF:000037">
    <property type="entry name" value="Serine/threonine-protein kinase tousled-like 2"/>
    <property type="match status" value="1"/>
</dbReference>
<evidence type="ECO:0000256" key="8">
    <source>
        <dbReference type="ARBA" id="ARBA00022840"/>
    </source>
</evidence>
<evidence type="ECO:0000256" key="3">
    <source>
        <dbReference type="ARBA" id="ARBA00012513"/>
    </source>
</evidence>
<sequence>MEELHSLDPRRQELLEARFMGGAVRVCPGHGFAHITSFIIQTPEKKNSSGRKRKADGQSDCCQGKQIALSILIIESLTHFLRSLRVRLLCSHQTDMTMENIKALESSKSSDLEKKEGRIDDLLRTNCELRRQIEEQQKMMERFKERLNKCVTMSKKLLVQKSDQEKLACREKSMQDRLRLGHFVTVRHGATFTEQWTDGFAFQNLIKQQEWINQQREDIERQRKLLAKRKPPTAGHAMSPGPAPEAKARKTKSVNGSEEGFLKPQAPQLLTIAEYHEQEEIFKLRLGHLKKEEAEIQAELERLERVRNLHIRELKQQRYVAVKIHQLNKNWRDEKKENYHKHACREYRIHKELHHPRIVKLYDYFSLDTDSFCTVLEYIEGNDLDFYLKQHKLMSEKEARSVIMQIVSALKYLNEIKPPIIHYDLKPGNILLVDGKSCGEIKITDFGLSKIMDDENYNSVDGMDLTSQGAGTYWYLPPECFVVGKEPPKISNKVDVWSVGVIFYQCLYGRKPFGHNQSQQDILQEKTILRATEVQFSVKPVVSNEAKAFIRRCLAYCKEDRIDVLQLANDPYLQPHIRKSPAASTATLPTSSTTAIASNSSNSN</sequence>
<organism evidence="16 17">
    <name type="scientific">Eptatretus burgeri</name>
    <name type="common">Inshore hagfish</name>
    <dbReference type="NCBI Taxonomy" id="7764"/>
    <lineage>
        <taxon>Eukaryota</taxon>
        <taxon>Metazoa</taxon>
        <taxon>Chordata</taxon>
        <taxon>Craniata</taxon>
        <taxon>Vertebrata</taxon>
        <taxon>Cyclostomata</taxon>
        <taxon>Myxini</taxon>
        <taxon>Myxiniformes</taxon>
        <taxon>Myxinidae</taxon>
        <taxon>Eptatretinae</taxon>
        <taxon>Eptatretus</taxon>
    </lineage>
</organism>
<dbReference type="OMA" id="LPSMTWQ"/>
<dbReference type="PROSITE" id="PS50011">
    <property type="entry name" value="PROTEIN_KINASE_DOM"/>
    <property type="match status" value="1"/>
</dbReference>
<evidence type="ECO:0000256" key="2">
    <source>
        <dbReference type="ARBA" id="ARBA00004123"/>
    </source>
</evidence>
<feature type="region of interest" description="Disordered" evidence="14">
    <location>
        <begin position="583"/>
        <end position="604"/>
    </location>
</feature>
<keyword evidence="17" id="KW-1185">Reference proteome</keyword>
<dbReference type="GO" id="GO:0005524">
    <property type="term" value="F:ATP binding"/>
    <property type="evidence" value="ECO:0007669"/>
    <property type="project" value="UniProtKB-KW"/>
</dbReference>
<evidence type="ECO:0000259" key="15">
    <source>
        <dbReference type="PROSITE" id="PS50011"/>
    </source>
</evidence>
<keyword evidence="5" id="KW-0808">Transferase</keyword>
<dbReference type="GeneTree" id="ENSGT00950000182984"/>
<comment type="cofactor">
    <cofactor evidence="1">
        <name>Mg(2+)</name>
        <dbReference type="ChEBI" id="CHEBI:18420"/>
    </cofactor>
</comment>
<comment type="subcellular location">
    <subcellularLocation>
        <location evidence="2">Nucleus</location>
    </subcellularLocation>
</comment>
<dbReference type="GO" id="GO:0004674">
    <property type="term" value="F:protein serine/threonine kinase activity"/>
    <property type="evidence" value="ECO:0007669"/>
    <property type="project" value="UniProtKB-KW"/>
</dbReference>
<dbReference type="Ensembl" id="ENSEBUT00000008932.1">
    <property type="protein sequence ID" value="ENSEBUP00000008429.1"/>
    <property type="gene ID" value="ENSEBUG00000005374.1"/>
</dbReference>
<dbReference type="GO" id="GO:0035556">
    <property type="term" value="P:intracellular signal transduction"/>
    <property type="evidence" value="ECO:0007669"/>
    <property type="project" value="TreeGrafter"/>
</dbReference>
<feature type="coiled-coil region" evidence="13">
    <location>
        <begin position="286"/>
        <end position="313"/>
    </location>
</feature>
<dbReference type="GO" id="GO:0005634">
    <property type="term" value="C:nucleus"/>
    <property type="evidence" value="ECO:0007669"/>
    <property type="project" value="UniProtKB-SubCell"/>
</dbReference>
<dbReference type="AlphaFoldDB" id="A0A8C4WPT6"/>
<evidence type="ECO:0000256" key="9">
    <source>
        <dbReference type="ARBA" id="ARBA00023054"/>
    </source>
</evidence>
<evidence type="ECO:0000313" key="17">
    <source>
        <dbReference type="Proteomes" id="UP000694388"/>
    </source>
</evidence>
<evidence type="ECO:0000256" key="7">
    <source>
        <dbReference type="ARBA" id="ARBA00022777"/>
    </source>
</evidence>
<keyword evidence="9 13" id="KW-0175">Coiled coil</keyword>
<dbReference type="GO" id="GO:0007059">
    <property type="term" value="P:chromosome segregation"/>
    <property type="evidence" value="ECO:0007669"/>
    <property type="project" value="TreeGrafter"/>
</dbReference>
<evidence type="ECO:0000256" key="4">
    <source>
        <dbReference type="ARBA" id="ARBA00022527"/>
    </source>
</evidence>
<evidence type="ECO:0000256" key="12">
    <source>
        <dbReference type="ARBA" id="ARBA00048679"/>
    </source>
</evidence>
<dbReference type="PROSITE" id="PS00108">
    <property type="entry name" value="PROTEIN_KINASE_ST"/>
    <property type="match status" value="1"/>
</dbReference>
<protein>
    <recommendedName>
        <fullName evidence="3">non-specific serine/threonine protein kinase</fullName>
        <ecNumber evidence="3">2.7.11.1</ecNumber>
    </recommendedName>
</protein>
<dbReference type="PANTHER" id="PTHR22974">
    <property type="entry name" value="MIXED LINEAGE PROTEIN KINASE"/>
    <property type="match status" value="1"/>
</dbReference>
<evidence type="ECO:0000256" key="10">
    <source>
        <dbReference type="ARBA" id="ARBA00023242"/>
    </source>
</evidence>
<evidence type="ECO:0000256" key="14">
    <source>
        <dbReference type="SAM" id="MobiDB-lite"/>
    </source>
</evidence>
<dbReference type="Pfam" id="PF00069">
    <property type="entry name" value="Pkinase"/>
    <property type="match status" value="1"/>
</dbReference>
<dbReference type="InterPro" id="IPR011009">
    <property type="entry name" value="Kinase-like_dom_sf"/>
</dbReference>
<feature type="region of interest" description="Disordered" evidence="14">
    <location>
        <begin position="228"/>
        <end position="260"/>
    </location>
</feature>
<evidence type="ECO:0000313" key="16">
    <source>
        <dbReference type="Ensembl" id="ENSEBUP00000008429.1"/>
    </source>
</evidence>
<evidence type="ECO:0000256" key="6">
    <source>
        <dbReference type="ARBA" id="ARBA00022741"/>
    </source>
</evidence>
<keyword evidence="8" id="KW-0067">ATP-binding</keyword>
<dbReference type="EC" id="2.7.11.1" evidence="3"/>
<dbReference type="Proteomes" id="UP000694388">
    <property type="component" value="Unplaced"/>
</dbReference>
<comment type="catalytic activity">
    <reaction evidence="12">
        <text>L-seryl-[protein] + ATP = O-phospho-L-seryl-[protein] + ADP + H(+)</text>
        <dbReference type="Rhea" id="RHEA:17989"/>
        <dbReference type="Rhea" id="RHEA-COMP:9863"/>
        <dbReference type="Rhea" id="RHEA-COMP:11604"/>
        <dbReference type="ChEBI" id="CHEBI:15378"/>
        <dbReference type="ChEBI" id="CHEBI:29999"/>
        <dbReference type="ChEBI" id="CHEBI:30616"/>
        <dbReference type="ChEBI" id="CHEBI:83421"/>
        <dbReference type="ChEBI" id="CHEBI:456216"/>
        <dbReference type="EC" id="2.7.11.1"/>
    </reaction>
</comment>
<dbReference type="SUPFAM" id="SSF56112">
    <property type="entry name" value="Protein kinase-like (PK-like)"/>
    <property type="match status" value="1"/>
</dbReference>
<proteinExistence type="predicted"/>
<reference evidence="16" key="1">
    <citation type="submission" date="2025-08" db="UniProtKB">
        <authorList>
            <consortium name="Ensembl"/>
        </authorList>
    </citation>
    <scope>IDENTIFICATION</scope>
</reference>
<dbReference type="InterPro" id="IPR008271">
    <property type="entry name" value="Ser/Thr_kinase_AS"/>
</dbReference>
<evidence type="ECO:0000256" key="13">
    <source>
        <dbReference type="SAM" id="Coils"/>
    </source>
</evidence>
<dbReference type="Gene3D" id="1.10.510.10">
    <property type="entry name" value="Transferase(Phosphotransferase) domain 1"/>
    <property type="match status" value="1"/>
</dbReference>
<keyword evidence="7" id="KW-0418">Kinase</keyword>
<name>A0A8C4WPT6_EPTBU</name>
<dbReference type="InterPro" id="IPR000719">
    <property type="entry name" value="Prot_kinase_dom"/>
</dbReference>
<evidence type="ECO:0000256" key="1">
    <source>
        <dbReference type="ARBA" id="ARBA00001946"/>
    </source>
</evidence>
<evidence type="ECO:0000256" key="5">
    <source>
        <dbReference type="ARBA" id="ARBA00022679"/>
    </source>
</evidence>
<comment type="catalytic activity">
    <reaction evidence="11">
        <text>L-threonyl-[protein] + ATP = O-phospho-L-threonyl-[protein] + ADP + H(+)</text>
        <dbReference type="Rhea" id="RHEA:46608"/>
        <dbReference type="Rhea" id="RHEA-COMP:11060"/>
        <dbReference type="Rhea" id="RHEA-COMP:11605"/>
        <dbReference type="ChEBI" id="CHEBI:15378"/>
        <dbReference type="ChEBI" id="CHEBI:30013"/>
        <dbReference type="ChEBI" id="CHEBI:30616"/>
        <dbReference type="ChEBI" id="CHEBI:61977"/>
        <dbReference type="ChEBI" id="CHEBI:456216"/>
        <dbReference type="EC" id="2.7.11.1"/>
    </reaction>
</comment>
<feature type="domain" description="Protein kinase" evidence="15">
    <location>
        <begin position="275"/>
        <end position="573"/>
    </location>
</feature>
<keyword evidence="4" id="KW-0723">Serine/threonine-protein kinase</keyword>